<keyword evidence="2 6" id="KW-0698">rRNA processing</keyword>
<comment type="catalytic activity">
    <reaction evidence="6">
        <text>cytidine(1402) in 16S rRNA + S-adenosyl-L-methionine = 2'-O-methylcytidine(1402) in 16S rRNA + S-adenosyl-L-homocysteine + H(+)</text>
        <dbReference type="Rhea" id="RHEA:42924"/>
        <dbReference type="Rhea" id="RHEA-COMP:10285"/>
        <dbReference type="Rhea" id="RHEA-COMP:10286"/>
        <dbReference type="ChEBI" id="CHEBI:15378"/>
        <dbReference type="ChEBI" id="CHEBI:57856"/>
        <dbReference type="ChEBI" id="CHEBI:59789"/>
        <dbReference type="ChEBI" id="CHEBI:74495"/>
        <dbReference type="ChEBI" id="CHEBI:82748"/>
        <dbReference type="EC" id="2.1.1.198"/>
    </reaction>
</comment>
<dbReference type="EC" id="2.1.1.198" evidence="6"/>
<comment type="similarity">
    <text evidence="6">Belongs to the methyltransferase superfamily. RsmI family.</text>
</comment>
<dbReference type="PIRSF" id="PIRSF005917">
    <property type="entry name" value="MTase_YraL"/>
    <property type="match status" value="1"/>
</dbReference>
<organism evidence="8 9">
    <name type="scientific">Candidatus Nomurabacteria bacterium RIFCSPHIGHO2_01_FULL_39_9</name>
    <dbReference type="NCBI Taxonomy" id="1801735"/>
    <lineage>
        <taxon>Bacteria</taxon>
        <taxon>Candidatus Nomuraibacteriota</taxon>
    </lineage>
</organism>
<comment type="function">
    <text evidence="6">Catalyzes the 2'-O-methylation of the ribose of cytidine 1402 (C1402) in 16S rRNA.</text>
</comment>
<dbReference type="InterPro" id="IPR014776">
    <property type="entry name" value="4pyrrole_Mease_sub2"/>
</dbReference>
<evidence type="ECO:0000256" key="3">
    <source>
        <dbReference type="ARBA" id="ARBA00022603"/>
    </source>
</evidence>
<comment type="subcellular location">
    <subcellularLocation>
        <location evidence="6">Cytoplasm</location>
    </subcellularLocation>
</comment>
<evidence type="ECO:0000259" key="7">
    <source>
        <dbReference type="Pfam" id="PF00590"/>
    </source>
</evidence>
<dbReference type="Gene3D" id="3.40.1010.10">
    <property type="entry name" value="Cobalt-precorrin-4 Transmethylase, Domain 1"/>
    <property type="match status" value="1"/>
</dbReference>
<evidence type="ECO:0000256" key="5">
    <source>
        <dbReference type="ARBA" id="ARBA00022691"/>
    </source>
</evidence>
<evidence type="ECO:0000256" key="1">
    <source>
        <dbReference type="ARBA" id="ARBA00022490"/>
    </source>
</evidence>
<dbReference type="SUPFAM" id="SSF53790">
    <property type="entry name" value="Tetrapyrrole methylase"/>
    <property type="match status" value="1"/>
</dbReference>
<dbReference type="CDD" id="cd11648">
    <property type="entry name" value="RsmI"/>
    <property type="match status" value="1"/>
</dbReference>
<dbReference type="PANTHER" id="PTHR46111">
    <property type="entry name" value="RIBOSOMAL RNA SMALL SUBUNIT METHYLTRANSFERASE I"/>
    <property type="match status" value="1"/>
</dbReference>
<dbReference type="InterPro" id="IPR014777">
    <property type="entry name" value="4pyrrole_Mease_sub1"/>
</dbReference>
<keyword evidence="3 6" id="KW-0489">Methyltransferase</keyword>
<accession>A0A1F6UWY8</accession>
<evidence type="ECO:0000313" key="8">
    <source>
        <dbReference type="EMBL" id="OGI61927.1"/>
    </source>
</evidence>
<gene>
    <name evidence="6" type="primary">rsmI</name>
    <name evidence="8" type="ORF">A2645_01955</name>
</gene>
<dbReference type="FunFam" id="3.30.950.10:FF:000002">
    <property type="entry name" value="Ribosomal RNA small subunit methyltransferase I"/>
    <property type="match status" value="1"/>
</dbReference>
<dbReference type="Pfam" id="PF00590">
    <property type="entry name" value="TP_methylase"/>
    <property type="match status" value="1"/>
</dbReference>
<evidence type="ECO:0000313" key="9">
    <source>
        <dbReference type="Proteomes" id="UP000182253"/>
    </source>
</evidence>
<dbReference type="Gene3D" id="3.30.950.10">
    <property type="entry name" value="Methyltransferase, Cobalt-precorrin-4 Transmethylase, Domain 2"/>
    <property type="match status" value="1"/>
</dbReference>
<dbReference type="InterPro" id="IPR000878">
    <property type="entry name" value="4pyrrol_Mease"/>
</dbReference>
<keyword evidence="1 6" id="KW-0963">Cytoplasm</keyword>
<keyword evidence="4 6" id="KW-0808">Transferase</keyword>
<sequence length="225" mass="25242">MSKFYVVATPIGNLEDITLRALRILKEVDLILCEDTRVTKKLLNHYDIGTPTLSYHQHSRLTKVDHILNLLEEGKDLALVTDAGTPGISDPGGLLVAKIREKFGNIIYAIPGASALAAAISISGVPTDKFSFLGFLPHKKGRETLFKEIANSQRTVVFYESTHRLLKTLESLNKYLKKERKVVVCKEISKIFEEVISGRAEEVLNYFKNHKDKQKGEFVIIVESC</sequence>
<protein>
    <recommendedName>
        <fullName evidence="6">Ribosomal RNA small subunit methyltransferase I</fullName>
        <ecNumber evidence="6">2.1.1.198</ecNumber>
    </recommendedName>
    <alternativeName>
        <fullName evidence="6">16S rRNA 2'-O-ribose C1402 methyltransferase</fullName>
    </alternativeName>
    <alternativeName>
        <fullName evidence="6">rRNA (cytidine-2'-O-)-methyltransferase RsmI</fullName>
    </alternativeName>
</protein>
<evidence type="ECO:0000256" key="2">
    <source>
        <dbReference type="ARBA" id="ARBA00022552"/>
    </source>
</evidence>
<dbReference type="STRING" id="1801735.A2645_01955"/>
<dbReference type="GO" id="GO:0005737">
    <property type="term" value="C:cytoplasm"/>
    <property type="evidence" value="ECO:0007669"/>
    <property type="project" value="UniProtKB-SubCell"/>
</dbReference>
<evidence type="ECO:0000256" key="4">
    <source>
        <dbReference type="ARBA" id="ARBA00022679"/>
    </source>
</evidence>
<dbReference type="PANTHER" id="PTHR46111:SF1">
    <property type="entry name" value="RIBOSOMAL RNA SMALL SUBUNIT METHYLTRANSFERASE I"/>
    <property type="match status" value="1"/>
</dbReference>
<feature type="domain" description="Tetrapyrrole methylase" evidence="7">
    <location>
        <begin position="3"/>
        <end position="203"/>
    </location>
</feature>
<dbReference type="InterPro" id="IPR008189">
    <property type="entry name" value="rRNA_ssu_MeTfrase_I"/>
</dbReference>
<dbReference type="AlphaFoldDB" id="A0A1F6UWY8"/>
<keyword evidence="5 6" id="KW-0949">S-adenosyl-L-methionine</keyword>
<comment type="caution">
    <text evidence="8">The sequence shown here is derived from an EMBL/GenBank/DDBJ whole genome shotgun (WGS) entry which is preliminary data.</text>
</comment>
<proteinExistence type="inferred from homology"/>
<reference evidence="8 9" key="1">
    <citation type="journal article" date="2016" name="Nat. Commun.">
        <title>Thousands of microbial genomes shed light on interconnected biogeochemical processes in an aquifer system.</title>
        <authorList>
            <person name="Anantharaman K."/>
            <person name="Brown C.T."/>
            <person name="Hug L.A."/>
            <person name="Sharon I."/>
            <person name="Castelle C.J."/>
            <person name="Probst A.J."/>
            <person name="Thomas B.C."/>
            <person name="Singh A."/>
            <person name="Wilkins M.J."/>
            <person name="Karaoz U."/>
            <person name="Brodie E.L."/>
            <person name="Williams K.H."/>
            <person name="Hubbard S.S."/>
            <person name="Banfield J.F."/>
        </authorList>
    </citation>
    <scope>NUCLEOTIDE SEQUENCE [LARGE SCALE GENOMIC DNA]</scope>
</reference>
<dbReference type="FunFam" id="3.40.1010.10:FF:000007">
    <property type="entry name" value="Ribosomal RNA small subunit methyltransferase I"/>
    <property type="match status" value="1"/>
</dbReference>
<dbReference type="Proteomes" id="UP000182253">
    <property type="component" value="Unassembled WGS sequence"/>
</dbReference>
<dbReference type="InterPro" id="IPR035996">
    <property type="entry name" value="4pyrrol_Methylase_sf"/>
</dbReference>
<name>A0A1F6UWY8_9BACT</name>
<evidence type="ECO:0000256" key="6">
    <source>
        <dbReference type="HAMAP-Rule" id="MF_01877"/>
    </source>
</evidence>
<dbReference type="HAMAP" id="MF_01877">
    <property type="entry name" value="16SrRNA_methyltr_I"/>
    <property type="match status" value="1"/>
</dbReference>
<dbReference type="EMBL" id="MFTL01000006">
    <property type="protein sequence ID" value="OGI61927.1"/>
    <property type="molecule type" value="Genomic_DNA"/>
</dbReference>
<dbReference type="GO" id="GO:0070677">
    <property type="term" value="F:rRNA (cytosine-2'-O-)-methyltransferase activity"/>
    <property type="evidence" value="ECO:0007669"/>
    <property type="project" value="UniProtKB-UniRule"/>
</dbReference>
<dbReference type="NCBIfam" id="TIGR00096">
    <property type="entry name" value="16S rRNA (cytidine(1402)-2'-O)-methyltransferase"/>
    <property type="match status" value="1"/>
</dbReference>